<evidence type="ECO:0000259" key="3">
    <source>
        <dbReference type="Pfam" id="PF13116"/>
    </source>
</evidence>
<accession>A0A4Y9VUN1</accession>
<comment type="caution">
    <text evidence="4">The sequence shown here is derived from an EMBL/GenBank/DDBJ whole genome shotgun (WGS) entry which is preliminary data.</text>
</comment>
<evidence type="ECO:0000313" key="5">
    <source>
        <dbReference type="Proteomes" id="UP000297706"/>
    </source>
</evidence>
<dbReference type="PANTHER" id="PTHR38690:SF1">
    <property type="entry name" value="PROTEASE"/>
    <property type="match status" value="1"/>
</dbReference>
<feature type="transmembrane region" description="Helical" evidence="2">
    <location>
        <begin position="12"/>
        <end position="35"/>
    </location>
</feature>
<keyword evidence="2" id="KW-0812">Transmembrane</keyword>
<keyword evidence="5" id="KW-1185">Reference proteome</keyword>
<dbReference type="RefSeq" id="WP_135276364.1">
    <property type="nucleotide sequence ID" value="NZ_PQVH01000002.1"/>
</dbReference>
<feature type="domain" description="YhdP central" evidence="3">
    <location>
        <begin position="2"/>
        <end position="1290"/>
    </location>
</feature>
<dbReference type="Pfam" id="PF13116">
    <property type="entry name" value="YhdP"/>
    <property type="match status" value="1"/>
</dbReference>
<dbReference type="NCBIfam" id="TIGR02099">
    <property type="entry name" value="YhdP family protein"/>
    <property type="match status" value="1"/>
</dbReference>
<dbReference type="InterPro" id="IPR011836">
    <property type="entry name" value="YhdP"/>
</dbReference>
<evidence type="ECO:0000256" key="1">
    <source>
        <dbReference type="SAM" id="MobiDB-lite"/>
    </source>
</evidence>
<evidence type="ECO:0000313" key="4">
    <source>
        <dbReference type="EMBL" id="TFW73056.1"/>
    </source>
</evidence>
<organism evidence="4 5">
    <name type="scientific">Methylotenera oryzisoli</name>
    <dbReference type="NCBI Taxonomy" id="2080758"/>
    <lineage>
        <taxon>Bacteria</taxon>
        <taxon>Pseudomonadati</taxon>
        <taxon>Pseudomonadota</taxon>
        <taxon>Betaproteobacteria</taxon>
        <taxon>Nitrosomonadales</taxon>
        <taxon>Methylophilaceae</taxon>
        <taxon>Methylotenera</taxon>
    </lineage>
</organism>
<keyword evidence="2" id="KW-0472">Membrane</keyword>
<sequence length="1308" mass="144119">MVKKSLLWVYRALLWLVGISAVIVTAIALTIHFWLMPNIGQHKDEIAGFASKSAKQKVTIGDIKADWQGINPHLLLNKIDIFDTENRIALQLKTIDVRLSWLSVPLLEPHLAELIIREPALTVRRTANGEIFVAGISMAGESNPDLTNWLLRQNKLAITNAKVLWLDELKRAPELSLNQLNVEVLSPPWRSLVRNHSFTANALPSTGSRHPLQVSGSFYGSDVRQTQNWHGNLHLELKNADLAAYKAWVDYPVDLKSGIGSTNVDIDFSHHQVQSINSHVALENIQLQTKHHLAPLVLDKLSGNIIWKNLSKNQLLGTPAKFGQSLSVSELNASAMNGLNLKDVKANYTQTIDGKQDFNLAMPNLGLTNIQTSLSQLPLPEQLIAPISAINPQGELTDLNVIWQAQNNITKSYQVTTKFNRLTTNAYQQIPGFSNLSGEFKANQKSGSLLLDSKQAHVDAKDTLRWPIPFDTLEGKITWNINPNNTKIDVNALTVSSPHLSGTLNASYLMDGKKGGYLDLKGKFNNGNAKYAKFYYPNMLGEATINWLDTSILEGKANDINVTVKGRLADFPFVDSKNHPDPKLGIFRVTAKVSDALLEYGTDWPVIEKLGLDLLFEGNRMELNTHSGHIFGNQIIKSKTTIAQLDADYPILNVQSELQGPVSEGIVFVNKSPVHTLTEGFTDTLKTSGTGKLGLGLSIPLADIDASKYKGIYQITNGKMESEDIPTLTQINGNLEFTEASLSAKNMKAYAFGSPLAFNLSSGKDKSVRVQVRGRLSDSSVKQMLTDHSLAKANDYISGGTEWLGDILIQKPRVSIGIRSDLVGITSALPAPFDKNANQPLSLRVDKKIDTNTSYIFVNIGNKAGAKITSILKDGKFELNNANIQLGSDIKVEPAVSNDSGRAAGIALNGNLDYLNADAWRYVAKNLADSSSQSMKLPIQKVAVTIKALDIFNRRLNQVNITELNNEDNLRITLQSKEITGNLQWIDQKNGKLIARLSNFTIPEAAPDQLSSASNTTDNKNLKQFTKLAQDYPALDITADNFVFQKKNLGSLELIAYPQNDNWDIQKIKFSTPEGTINAEGQWNNWVRNANTSLNVRWDIKDLGQTLARLGYAETIMDGEGKLTGQLRWPGSPHQFDTTRLSGELKFDVRKGQILQVQPGVGRLLGLLSLQSLPRRLTLDFRDLFSNGFAFDKINATVKIDQGMMRSDNFKMAGPAADVRIKGEISIPKETQHLFVNVSPRISDSISLAALAGGPLVGAVAFLAQKVLKDPLNKIASTDYEIIGTWDNPQEVKPEDESKKSQSNPLIN</sequence>
<feature type="compositionally biased region" description="Basic and acidic residues" evidence="1">
    <location>
        <begin position="1290"/>
        <end position="1300"/>
    </location>
</feature>
<reference evidence="4 5" key="1">
    <citation type="submission" date="2018-02" db="EMBL/GenBank/DDBJ databases">
        <title>A novel lanthanide dependent methylotroph, Methylotenera sp. La3113.</title>
        <authorList>
            <person name="Lv H."/>
            <person name="Tani A."/>
        </authorList>
    </citation>
    <scope>NUCLEOTIDE SEQUENCE [LARGE SCALE GENOMIC DNA]</scope>
    <source>
        <strain evidence="4 5">La3113</strain>
    </source>
</reference>
<evidence type="ECO:0000256" key="2">
    <source>
        <dbReference type="SAM" id="Phobius"/>
    </source>
</evidence>
<protein>
    <submittedName>
        <fullName evidence="4">TIGR02099 family protein</fullName>
    </submittedName>
</protein>
<dbReference type="Proteomes" id="UP000297706">
    <property type="component" value="Unassembled WGS sequence"/>
</dbReference>
<name>A0A4Y9VUN1_9PROT</name>
<dbReference type="OrthoDB" id="8521382at2"/>
<dbReference type="InterPro" id="IPR025263">
    <property type="entry name" value="YhdP_central"/>
</dbReference>
<gene>
    <name evidence="4" type="ORF">C3Y98_01485</name>
</gene>
<proteinExistence type="predicted"/>
<dbReference type="EMBL" id="PQVH01000002">
    <property type="protein sequence ID" value="TFW73056.1"/>
    <property type="molecule type" value="Genomic_DNA"/>
</dbReference>
<dbReference type="PANTHER" id="PTHR38690">
    <property type="entry name" value="PROTEASE-RELATED"/>
    <property type="match status" value="1"/>
</dbReference>
<keyword evidence="2" id="KW-1133">Transmembrane helix</keyword>
<feature type="region of interest" description="Disordered" evidence="1">
    <location>
        <begin position="1287"/>
        <end position="1308"/>
    </location>
</feature>